<dbReference type="AlphaFoldDB" id="A0A8H4EGY5"/>
<accession>A0A8H4EGY5</accession>
<sequence length="506" mass="54518">MSDRLQKIPTPADRFRGIEDVEVIATLLPHEEDEHLISKGVHVTRTDVTKDESVEELMKTVQQLTGGKLDILINNAGICYTMPATDTEVAEVEKMFKVNVFGPMRMVRYMHRFVIEAKGVVVNIGSIGGVCPYVYGASYNASKAALHHYGNTLRVEMRPFGVRVVNIISGEVHTNILKNDHGRSLPDNSVYYPMNDAFQAHLYRKPVECKTRQAKMSIDGFALVTGAGSGIGRDCALAFASEGARGVAFADINLTAALEAAEESKAQATNSAYRAVAVQVDVSNEESVQRMVDTTLKEFNRIDYGVNSAGLGIKQARPVSETCMAEFDNLMSVNVRGTMLCVRALSRAMKNQEERLVAGRTGPCSVGRGSIVNLASANSVVAFPEIVQYTAAKHAVLGITKTAGANSPDPKTAMHANPTQALDNAPHGIRVNAVCPSWVETPMIDKAFAGNPEIRLALSASIPAGRLARPEEVSNVVLFLSGPKSSYVTGVGWLVDGGTTLQMKHG</sequence>
<dbReference type="OrthoDB" id="5840532at2759"/>
<keyword evidence="2" id="KW-0521">NADP</keyword>
<keyword evidence="5" id="KW-1185">Reference proteome</keyword>
<keyword evidence="3" id="KW-0560">Oxidoreductase</keyword>
<dbReference type="PANTHER" id="PTHR24321:SF8">
    <property type="entry name" value="ESTRADIOL 17-BETA-DEHYDROGENASE 8-RELATED"/>
    <property type="match status" value="1"/>
</dbReference>
<comment type="caution">
    <text evidence="4">The sequence shown here is derived from an EMBL/GenBank/DDBJ whole genome shotgun (WGS) entry which is preliminary data.</text>
</comment>
<dbReference type="FunFam" id="3.40.50.720:FF:000084">
    <property type="entry name" value="Short-chain dehydrogenase reductase"/>
    <property type="match status" value="1"/>
</dbReference>
<gene>
    <name evidence="4" type="ORF">CNMCM6805_001838</name>
</gene>
<dbReference type="EMBL" id="JAAAPX010000142">
    <property type="protein sequence ID" value="KAF4228922.1"/>
    <property type="molecule type" value="Genomic_DNA"/>
</dbReference>
<organism evidence="4 5">
    <name type="scientific">Aspergillus fumigatiaffinis</name>
    <dbReference type="NCBI Taxonomy" id="340414"/>
    <lineage>
        <taxon>Eukaryota</taxon>
        <taxon>Fungi</taxon>
        <taxon>Dikarya</taxon>
        <taxon>Ascomycota</taxon>
        <taxon>Pezizomycotina</taxon>
        <taxon>Eurotiomycetes</taxon>
        <taxon>Eurotiomycetidae</taxon>
        <taxon>Eurotiales</taxon>
        <taxon>Aspergillaceae</taxon>
        <taxon>Aspergillus</taxon>
        <taxon>Aspergillus subgen. Fumigati</taxon>
    </lineage>
</organism>
<dbReference type="PRINTS" id="PR00081">
    <property type="entry name" value="GDHRDH"/>
</dbReference>
<reference evidence="4" key="1">
    <citation type="journal article" date="2020" name="bioRxiv">
        <title>Genomic and phenotypic heterogeneity of clinical isolates of the human pathogens Aspergillus fumigatus, Aspergillus lentulus and Aspergillus fumigatiaffinis.</title>
        <authorList>
            <person name="dos Santos R.A.C."/>
            <person name="Steenwyk J.L."/>
            <person name="Rivero-Menendez O."/>
            <person name="Mead M.E."/>
            <person name="Silva L.P."/>
            <person name="Bastos R.W."/>
            <person name="Alastruey-Izquierdo A."/>
            <person name="Goldman G.H."/>
            <person name="Rokas A."/>
        </authorList>
    </citation>
    <scope>NUCLEOTIDE SEQUENCE</scope>
    <source>
        <strain evidence="4">CNM-CM6805</strain>
    </source>
</reference>
<proteinExistence type="inferred from homology"/>
<dbReference type="GO" id="GO:0044550">
    <property type="term" value="P:secondary metabolite biosynthetic process"/>
    <property type="evidence" value="ECO:0007669"/>
    <property type="project" value="UniProtKB-ARBA"/>
</dbReference>
<comment type="similarity">
    <text evidence="1">Belongs to the short-chain dehydrogenases/reductases (SDR) family.</text>
</comment>
<dbReference type="CDD" id="cd05233">
    <property type="entry name" value="SDR_c"/>
    <property type="match status" value="1"/>
</dbReference>
<dbReference type="Proteomes" id="UP000653565">
    <property type="component" value="Unassembled WGS sequence"/>
</dbReference>
<dbReference type="InterPro" id="IPR036291">
    <property type="entry name" value="NAD(P)-bd_dom_sf"/>
</dbReference>
<name>A0A8H4EGY5_9EURO</name>
<dbReference type="Gene3D" id="3.40.50.720">
    <property type="entry name" value="NAD(P)-binding Rossmann-like Domain"/>
    <property type="match status" value="2"/>
</dbReference>
<dbReference type="InterPro" id="IPR020904">
    <property type="entry name" value="Sc_DH/Rdtase_CS"/>
</dbReference>
<evidence type="ECO:0000313" key="4">
    <source>
        <dbReference type="EMBL" id="KAF4228922.1"/>
    </source>
</evidence>
<evidence type="ECO:0000256" key="3">
    <source>
        <dbReference type="ARBA" id="ARBA00023002"/>
    </source>
</evidence>
<dbReference type="PANTHER" id="PTHR24321">
    <property type="entry name" value="DEHYDROGENASES, SHORT CHAIN"/>
    <property type="match status" value="1"/>
</dbReference>
<dbReference type="PROSITE" id="PS00061">
    <property type="entry name" value="ADH_SHORT"/>
    <property type="match status" value="2"/>
</dbReference>
<evidence type="ECO:0000256" key="1">
    <source>
        <dbReference type="ARBA" id="ARBA00006484"/>
    </source>
</evidence>
<evidence type="ECO:0000313" key="5">
    <source>
        <dbReference type="Proteomes" id="UP000653565"/>
    </source>
</evidence>
<protein>
    <submittedName>
        <fullName evidence="4">Uncharacterized protein</fullName>
    </submittedName>
</protein>
<dbReference type="Pfam" id="PF00106">
    <property type="entry name" value="adh_short"/>
    <property type="match status" value="2"/>
</dbReference>
<reference evidence="4" key="2">
    <citation type="submission" date="2020-04" db="EMBL/GenBank/DDBJ databases">
        <authorList>
            <person name="Santos R.A.C."/>
            <person name="Steenwyk J.L."/>
            <person name="Rivero-Menendez O."/>
            <person name="Mead M.E."/>
            <person name="Silva L.P."/>
            <person name="Bastos R.W."/>
            <person name="Alastruey-Izquierdo A."/>
            <person name="Goldman G.H."/>
            <person name="Rokas A."/>
        </authorList>
    </citation>
    <scope>NUCLEOTIDE SEQUENCE</scope>
    <source>
        <strain evidence="4">CNM-CM6805</strain>
    </source>
</reference>
<dbReference type="PRINTS" id="PR00080">
    <property type="entry name" value="SDRFAMILY"/>
</dbReference>
<dbReference type="GO" id="GO:0016491">
    <property type="term" value="F:oxidoreductase activity"/>
    <property type="evidence" value="ECO:0007669"/>
    <property type="project" value="UniProtKB-KW"/>
</dbReference>
<dbReference type="SUPFAM" id="SSF51735">
    <property type="entry name" value="NAD(P)-binding Rossmann-fold domains"/>
    <property type="match status" value="2"/>
</dbReference>
<evidence type="ECO:0000256" key="2">
    <source>
        <dbReference type="ARBA" id="ARBA00022857"/>
    </source>
</evidence>
<dbReference type="InterPro" id="IPR002347">
    <property type="entry name" value="SDR_fam"/>
</dbReference>